<dbReference type="OrthoDB" id="125347at2759"/>
<gene>
    <name evidence="2" type="ORF">P167DRAFT_588881</name>
</gene>
<accession>A0A3N4KN40</accession>
<evidence type="ECO:0000313" key="3">
    <source>
        <dbReference type="Proteomes" id="UP000277580"/>
    </source>
</evidence>
<feature type="region of interest" description="Disordered" evidence="1">
    <location>
        <begin position="27"/>
        <end position="53"/>
    </location>
</feature>
<feature type="compositionally biased region" description="Basic and acidic residues" evidence="1">
    <location>
        <begin position="40"/>
        <end position="53"/>
    </location>
</feature>
<evidence type="ECO:0008006" key="4">
    <source>
        <dbReference type="Google" id="ProtNLM"/>
    </source>
</evidence>
<dbReference type="AlphaFoldDB" id="A0A3N4KN40"/>
<dbReference type="STRING" id="1392247.A0A3N4KN40"/>
<keyword evidence="3" id="KW-1185">Reference proteome</keyword>
<dbReference type="InParanoid" id="A0A3N4KN40"/>
<proteinExistence type="predicted"/>
<protein>
    <recommendedName>
        <fullName evidence="4">DDE-1 domain-containing protein</fullName>
    </recommendedName>
</protein>
<evidence type="ECO:0000313" key="2">
    <source>
        <dbReference type="EMBL" id="RPB12004.1"/>
    </source>
</evidence>
<dbReference type="EMBL" id="ML119131">
    <property type="protein sequence ID" value="RPB12004.1"/>
    <property type="molecule type" value="Genomic_DNA"/>
</dbReference>
<reference evidence="2 3" key="1">
    <citation type="journal article" date="2018" name="Nat. Ecol. Evol.">
        <title>Pezizomycetes genomes reveal the molecular basis of ectomycorrhizal truffle lifestyle.</title>
        <authorList>
            <person name="Murat C."/>
            <person name="Payen T."/>
            <person name="Noel B."/>
            <person name="Kuo A."/>
            <person name="Morin E."/>
            <person name="Chen J."/>
            <person name="Kohler A."/>
            <person name="Krizsan K."/>
            <person name="Balestrini R."/>
            <person name="Da Silva C."/>
            <person name="Montanini B."/>
            <person name="Hainaut M."/>
            <person name="Levati E."/>
            <person name="Barry K.W."/>
            <person name="Belfiori B."/>
            <person name="Cichocki N."/>
            <person name="Clum A."/>
            <person name="Dockter R.B."/>
            <person name="Fauchery L."/>
            <person name="Guy J."/>
            <person name="Iotti M."/>
            <person name="Le Tacon F."/>
            <person name="Lindquist E.A."/>
            <person name="Lipzen A."/>
            <person name="Malagnac F."/>
            <person name="Mello A."/>
            <person name="Molinier V."/>
            <person name="Miyauchi S."/>
            <person name="Poulain J."/>
            <person name="Riccioni C."/>
            <person name="Rubini A."/>
            <person name="Sitrit Y."/>
            <person name="Splivallo R."/>
            <person name="Traeger S."/>
            <person name="Wang M."/>
            <person name="Zifcakova L."/>
            <person name="Wipf D."/>
            <person name="Zambonelli A."/>
            <person name="Paolocci F."/>
            <person name="Nowrousian M."/>
            <person name="Ottonello S."/>
            <person name="Baldrian P."/>
            <person name="Spatafora J.W."/>
            <person name="Henrissat B."/>
            <person name="Nagy L.G."/>
            <person name="Aury J.M."/>
            <person name="Wincker P."/>
            <person name="Grigoriev I.V."/>
            <person name="Bonfante P."/>
            <person name="Martin F.M."/>
        </authorList>
    </citation>
    <scope>NUCLEOTIDE SEQUENCE [LARGE SCALE GENOMIC DNA]</scope>
    <source>
        <strain evidence="2 3">CCBAS932</strain>
    </source>
</reference>
<organism evidence="2 3">
    <name type="scientific">Morchella conica CCBAS932</name>
    <dbReference type="NCBI Taxonomy" id="1392247"/>
    <lineage>
        <taxon>Eukaryota</taxon>
        <taxon>Fungi</taxon>
        <taxon>Dikarya</taxon>
        <taxon>Ascomycota</taxon>
        <taxon>Pezizomycotina</taxon>
        <taxon>Pezizomycetes</taxon>
        <taxon>Pezizales</taxon>
        <taxon>Morchellaceae</taxon>
        <taxon>Morchella</taxon>
    </lineage>
</organism>
<sequence length="75" mass="8454">MLPVHRERLAEQLAPFAPSDRYNCDESGLVYNKQPQSSNIRKDRGKQISGLKDSKTRISTFHVVNSTGTDKESYG</sequence>
<name>A0A3N4KN40_9PEZI</name>
<dbReference type="Proteomes" id="UP000277580">
    <property type="component" value="Unassembled WGS sequence"/>
</dbReference>
<evidence type="ECO:0000256" key="1">
    <source>
        <dbReference type="SAM" id="MobiDB-lite"/>
    </source>
</evidence>